<dbReference type="SUPFAM" id="SSF55174">
    <property type="entry name" value="Alpha-L RNA-binding motif"/>
    <property type="match status" value="1"/>
</dbReference>
<dbReference type="GO" id="GO:0005739">
    <property type="term" value="C:mitochondrion"/>
    <property type="evidence" value="ECO:0007669"/>
    <property type="project" value="TreeGrafter"/>
</dbReference>
<evidence type="ECO:0000256" key="2">
    <source>
        <dbReference type="SAM" id="MobiDB-lite"/>
    </source>
</evidence>
<reference evidence="5" key="1">
    <citation type="submission" date="2025-08" db="UniProtKB">
        <authorList>
            <consortium name="RefSeq"/>
        </authorList>
    </citation>
    <scope>IDENTIFICATION</scope>
    <source>
        <tissue evidence="5">Whole body</tissue>
    </source>
</reference>
<evidence type="ECO:0000256" key="1">
    <source>
        <dbReference type="PROSITE-ProRule" id="PRU00182"/>
    </source>
</evidence>
<dbReference type="PROSITE" id="PS50889">
    <property type="entry name" value="S4"/>
    <property type="match status" value="1"/>
</dbReference>
<dbReference type="AlphaFoldDB" id="A0AAJ7N5E0"/>
<dbReference type="KEGG" id="ccal:108624009"/>
<dbReference type="GO" id="GO:0003723">
    <property type="term" value="F:RNA binding"/>
    <property type="evidence" value="ECO:0007669"/>
    <property type="project" value="UniProtKB-KW"/>
</dbReference>
<dbReference type="Pfam" id="PF25818">
    <property type="entry name" value="MTRES1_C"/>
    <property type="match status" value="1"/>
</dbReference>
<feature type="domain" description="Mitochondrial transcription rescue factor 1 C-terminal" evidence="3">
    <location>
        <begin position="93"/>
        <end position="183"/>
    </location>
</feature>
<dbReference type="PANTHER" id="PTHR13633">
    <property type="entry name" value="MITOCHONDRIAL TRANSCRIPTION RESCUE FACTOR 1"/>
    <property type="match status" value="1"/>
</dbReference>
<proteinExistence type="predicted"/>
<dbReference type="GO" id="GO:1903108">
    <property type="term" value="P:regulation of mitochondrial transcription"/>
    <property type="evidence" value="ECO:0007669"/>
    <property type="project" value="TreeGrafter"/>
</dbReference>
<dbReference type="InterPro" id="IPR057896">
    <property type="entry name" value="MTRES1_C"/>
</dbReference>
<dbReference type="RefSeq" id="XP_017878425.1">
    <property type="nucleotide sequence ID" value="XM_018022936.2"/>
</dbReference>
<dbReference type="Proteomes" id="UP000694925">
    <property type="component" value="Unplaced"/>
</dbReference>
<accession>A0AAJ7N5E0</accession>
<feature type="region of interest" description="Disordered" evidence="2">
    <location>
        <begin position="52"/>
        <end position="77"/>
    </location>
</feature>
<evidence type="ECO:0000259" key="3">
    <source>
        <dbReference type="Pfam" id="PF25818"/>
    </source>
</evidence>
<sequence>MISRRIFYIGRRTICTNMQLSFALENRSSNNSKCFYLNPSCPGQNLNLTFRRFKTKGKNTKQSREKDEDEEDEENNLDVDDYLNTEKSKVVMAKVPSLRLDAIAKAGFGLSRNKLEKEFYRSNIRLNGEKCMKKGIMISIGDEIDHIQGRSSTNANFLIINRCILLSVSLESEDEDIVVKLLQNKSLLVEDYKDKWHN</sequence>
<name>A0AAJ7N5E0_9HYME</name>
<keyword evidence="1" id="KW-0694">RNA-binding</keyword>
<feature type="compositionally biased region" description="Basic residues" evidence="2">
    <location>
        <begin position="52"/>
        <end position="61"/>
    </location>
</feature>
<organism evidence="4 5">
    <name type="scientific">Ceratina calcarata</name>
    <dbReference type="NCBI Taxonomy" id="156304"/>
    <lineage>
        <taxon>Eukaryota</taxon>
        <taxon>Metazoa</taxon>
        <taxon>Ecdysozoa</taxon>
        <taxon>Arthropoda</taxon>
        <taxon>Hexapoda</taxon>
        <taxon>Insecta</taxon>
        <taxon>Pterygota</taxon>
        <taxon>Neoptera</taxon>
        <taxon>Endopterygota</taxon>
        <taxon>Hymenoptera</taxon>
        <taxon>Apocrita</taxon>
        <taxon>Aculeata</taxon>
        <taxon>Apoidea</taxon>
        <taxon>Anthophila</taxon>
        <taxon>Apidae</taxon>
        <taxon>Ceratina</taxon>
        <taxon>Zadontomerus</taxon>
    </lineage>
</organism>
<gene>
    <name evidence="5" type="primary">LOC108624009</name>
</gene>
<dbReference type="PANTHER" id="PTHR13633:SF3">
    <property type="entry name" value="MITOCHONDRIAL TRANSCRIPTION RESCUE FACTOR 1"/>
    <property type="match status" value="1"/>
</dbReference>
<protein>
    <submittedName>
        <fullName evidence="5">Uncharacterized protein C6orf203 homolog</fullName>
    </submittedName>
</protein>
<feature type="compositionally biased region" description="Acidic residues" evidence="2">
    <location>
        <begin position="67"/>
        <end position="77"/>
    </location>
</feature>
<evidence type="ECO:0000313" key="5">
    <source>
        <dbReference type="RefSeq" id="XP_017878425.1"/>
    </source>
</evidence>
<evidence type="ECO:0000313" key="4">
    <source>
        <dbReference type="Proteomes" id="UP000694925"/>
    </source>
</evidence>
<keyword evidence="4" id="KW-1185">Reference proteome</keyword>
<dbReference type="GeneID" id="108624009"/>